<reference evidence="3" key="1">
    <citation type="journal article" date="2017" name="Nat. Ecol. Evol.">
        <title>Genome expansion and lineage-specific genetic innovations in the forest pathogenic fungi Armillaria.</title>
        <authorList>
            <person name="Sipos G."/>
            <person name="Prasanna A.N."/>
            <person name="Walter M.C."/>
            <person name="O'Connor E."/>
            <person name="Balint B."/>
            <person name="Krizsan K."/>
            <person name="Kiss B."/>
            <person name="Hess J."/>
            <person name="Varga T."/>
            <person name="Slot J."/>
            <person name="Riley R."/>
            <person name="Boka B."/>
            <person name="Rigling D."/>
            <person name="Barry K."/>
            <person name="Lee J."/>
            <person name="Mihaltcheva S."/>
            <person name="LaButti K."/>
            <person name="Lipzen A."/>
            <person name="Waldron R."/>
            <person name="Moloney N.M."/>
            <person name="Sperisen C."/>
            <person name="Kredics L."/>
            <person name="Vagvoelgyi C."/>
            <person name="Patrignani A."/>
            <person name="Fitzpatrick D."/>
            <person name="Nagy I."/>
            <person name="Doyle S."/>
            <person name="Anderson J.B."/>
            <person name="Grigoriev I.V."/>
            <person name="Gueldener U."/>
            <person name="Muensterkoetter M."/>
            <person name="Nagy L.G."/>
        </authorList>
    </citation>
    <scope>NUCLEOTIDE SEQUENCE [LARGE SCALE GENOMIC DNA]</scope>
    <source>
        <strain evidence="3">Ar21-2</strain>
    </source>
</reference>
<gene>
    <name evidence="2" type="ORF">ARMGADRAFT_1032574</name>
</gene>
<dbReference type="OrthoDB" id="2994464at2759"/>
<dbReference type="AlphaFoldDB" id="A0A2H3D9W3"/>
<feature type="compositionally biased region" description="Polar residues" evidence="1">
    <location>
        <begin position="203"/>
        <end position="220"/>
    </location>
</feature>
<evidence type="ECO:0000313" key="2">
    <source>
        <dbReference type="EMBL" id="PBK90584.1"/>
    </source>
</evidence>
<dbReference type="Proteomes" id="UP000217790">
    <property type="component" value="Unassembled WGS sequence"/>
</dbReference>
<proteinExistence type="predicted"/>
<feature type="region of interest" description="Disordered" evidence="1">
    <location>
        <begin position="200"/>
        <end position="249"/>
    </location>
</feature>
<keyword evidence="3" id="KW-1185">Reference proteome</keyword>
<dbReference type="InParanoid" id="A0A2H3D9W3"/>
<protein>
    <submittedName>
        <fullName evidence="2">Uncharacterized protein</fullName>
    </submittedName>
</protein>
<evidence type="ECO:0000313" key="3">
    <source>
        <dbReference type="Proteomes" id="UP000217790"/>
    </source>
</evidence>
<sequence>MKDVLHFQHSKGNPSPQCTIYVTQLTPYYPPQRDVVAGTATRTDFEANFEASFEALTTRRTPEIVLDENLRQLEVTIMKEYSGPATRVPDRIETRSTPSWAVAPANDWITSAPAMEEQTRFEIDQESAEPVELISPVEIERLFQRLLRRFKRKLQERRQRHPPIEYFADGCSVPKDHPDMDEIIVYPQLDTDCQSALELPHITDTNTRPSASGESLTTSGSDDKDQALPEYGSLPAFHSEDNNPPTTRISWHDLTIDHAELDYASTTSNPVSGYNPQPNVFPPQTTNVTIAEHYGHPLHVFRDALPSAWFNPFADDGPIVDQSPSEGYSYPENANTGRPVFTNPFDNSSNILSDAIFRMAPNEYIHSSPKQLYTAIPTEHAYTQVDAVAHQSYTNNQSMYSQYDTVSRTNTDDSSSRSSSRTFVDDRETFSMIEGHGEYLHGHPARFQGIERSCEYQAKISGYRDRSKYASFLVHKFCAPEIKKGKLDNQVVGGKRILPMKIPSNYLSQIRVSM</sequence>
<name>A0A2H3D9W3_ARMGA</name>
<evidence type="ECO:0000256" key="1">
    <source>
        <dbReference type="SAM" id="MobiDB-lite"/>
    </source>
</evidence>
<dbReference type="EMBL" id="KZ293665">
    <property type="protein sequence ID" value="PBK90584.1"/>
    <property type="molecule type" value="Genomic_DNA"/>
</dbReference>
<dbReference type="OMA" id="HYGHPLH"/>
<organism evidence="2 3">
    <name type="scientific">Armillaria gallica</name>
    <name type="common">Bulbous honey fungus</name>
    <name type="synonym">Armillaria bulbosa</name>
    <dbReference type="NCBI Taxonomy" id="47427"/>
    <lineage>
        <taxon>Eukaryota</taxon>
        <taxon>Fungi</taxon>
        <taxon>Dikarya</taxon>
        <taxon>Basidiomycota</taxon>
        <taxon>Agaricomycotina</taxon>
        <taxon>Agaricomycetes</taxon>
        <taxon>Agaricomycetidae</taxon>
        <taxon>Agaricales</taxon>
        <taxon>Marasmiineae</taxon>
        <taxon>Physalacriaceae</taxon>
        <taxon>Armillaria</taxon>
    </lineage>
</organism>
<accession>A0A2H3D9W3</accession>